<keyword evidence="3" id="KW-1185">Reference proteome</keyword>
<reference evidence="2" key="1">
    <citation type="submission" date="2022-09" db="EMBL/GenBank/DDBJ databases">
        <title>Complete Genomes of Fervidibacillus albus and Fervidibacillus halotolerans isolated from tidal flat sediments.</title>
        <authorList>
            <person name="Kwon K.K."/>
            <person name="Yang S.-H."/>
            <person name="Park M.J."/>
            <person name="Oh H.-M."/>
        </authorList>
    </citation>
    <scope>NUCLEOTIDE SEQUENCE</scope>
    <source>
        <strain evidence="2">MEBiC13594</strain>
    </source>
</reference>
<dbReference type="KEGG" id="fhl:OE105_02185"/>
<protein>
    <recommendedName>
        <fullName evidence="1">MalT-like winged helix domain-containing protein</fullName>
    </recommendedName>
</protein>
<dbReference type="RefSeq" id="WP_275421089.1">
    <property type="nucleotide sequence ID" value="NZ_CP106877.1"/>
</dbReference>
<proteinExistence type="predicted"/>
<dbReference type="InterPro" id="IPR027417">
    <property type="entry name" value="P-loop_NTPase"/>
</dbReference>
<dbReference type="AlphaFoldDB" id="A0A9E8M081"/>
<dbReference type="SUPFAM" id="SSF48452">
    <property type="entry name" value="TPR-like"/>
    <property type="match status" value="2"/>
</dbReference>
<gene>
    <name evidence="2" type="ORF">OE105_02185</name>
</gene>
<name>A0A9E8M081_9BACI</name>
<dbReference type="EMBL" id="CP106877">
    <property type="protein sequence ID" value="WAA12957.1"/>
    <property type="molecule type" value="Genomic_DNA"/>
</dbReference>
<dbReference type="InterPro" id="IPR011990">
    <property type="entry name" value="TPR-like_helical_dom_sf"/>
</dbReference>
<accession>A0A9E8M081</accession>
<evidence type="ECO:0000313" key="2">
    <source>
        <dbReference type="EMBL" id="WAA12957.1"/>
    </source>
</evidence>
<organism evidence="2 3">
    <name type="scientific">Fervidibacillus halotolerans</name>
    <dbReference type="NCBI Taxonomy" id="2980027"/>
    <lineage>
        <taxon>Bacteria</taxon>
        <taxon>Bacillati</taxon>
        <taxon>Bacillota</taxon>
        <taxon>Bacilli</taxon>
        <taxon>Bacillales</taxon>
        <taxon>Bacillaceae</taxon>
        <taxon>Fervidibacillus</taxon>
    </lineage>
</organism>
<evidence type="ECO:0000313" key="3">
    <source>
        <dbReference type="Proteomes" id="UP001164726"/>
    </source>
</evidence>
<dbReference type="InterPro" id="IPR059106">
    <property type="entry name" value="WHD_MalT"/>
</dbReference>
<dbReference type="Proteomes" id="UP001164726">
    <property type="component" value="Chromosome"/>
</dbReference>
<evidence type="ECO:0000259" key="1">
    <source>
        <dbReference type="Pfam" id="PF25873"/>
    </source>
</evidence>
<dbReference type="SUPFAM" id="SSF52540">
    <property type="entry name" value="P-loop containing nucleoside triphosphate hydrolases"/>
    <property type="match status" value="1"/>
</dbReference>
<dbReference type="Gene3D" id="1.25.40.10">
    <property type="entry name" value="Tetratricopeptide repeat domain"/>
    <property type="match status" value="2"/>
</dbReference>
<dbReference type="Pfam" id="PF25873">
    <property type="entry name" value="WHD_MalT"/>
    <property type="match status" value="1"/>
</dbReference>
<feature type="domain" description="MalT-like winged helix" evidence="1">
    <location>
        <begin position="266"/>
        <end position="345"/>
    </location>
</feature>
<sequence>MRVPVPIIDTKLTPPMIKKNWIRRPALMKQLHAITEYPLTVLHSGAGYGKSSSLSLFTHDFHLNVCWYTITDHDDDIVPFITYAVFAIRKRYQSFGNELLAYIQSIDGYLRDPELQILSALFIKELGKIQDPMIIIFDDYHLVDHSFPINQWMGTVIEHLPKNVHIVISSRIKPKWGFMTKWKVTGKMLEIHEKQFQVSQEETEILFWEFYNLPLKEEEISAIYTLTEGWMIALSMIAEQLKKGADISSILHGHHASMNDLFDYLAEEVLSKQSIIIQDFIKKAALLEEITPELCDKIFAIQGSQAILEQLTEQNAFIYQLNETDQYRFHSLFKAAMERKLKRENVALFKEIHMKSAQYYKEKQLWEQGIFHYEKIDDVHAIASLLEKRAPDLLNNGKLEYLAERLKRIPKDIKNRYPALWFHEGEVQRYLSFYEKAKKSYQHALELIDIEKDWELAGNSIEGIATIYIDTIQPGIAERYLSEAIQIKEKHLGKQHPAVQKLYGHIIENLVNSGQVKRAEKFIRNGTFPLDDLQKNNLDARIYLRTGRLKKAQKILYERLIEKQLHLPQTHRETEVLLSYIEACLGNIDAAKTLSERGIEQGKKLKNTFVEAVGWMRLGHANQLLDRTYFQSAEQCYFTSLELMEKIHVPRGKAEPYMGLCLLYGKNNEFERSQEMGKLALYETEKVNDFWLSSFIYLSLGISAFMNQHMSEGKTYLHQAEQYFQQSRSIRFYAYPTLVFFLLFSRGKLGILSTINGIPISRNSTRQL</sequence>